<evidence type="ECO:0000256" key="1">
    <source>
        <dbReference type="SAM" id="MobiDB-lite"/>
    </source>
</evidence>
<protein>
    <recommendedName>
        <fullName evidence="2">Retroviral polymerase SH3-like domain-containing protein</fullName>
    </recommendedName>
</protein>
<dbReference type="EMBL" id="QJKJ01011376">
    <property type="protein sequence ID" value="RDX71323.1"/>
    <property type="molecule type" value="Genomic_DNA"/>
</dbReference>
<dbReference type="AlphaFoldDB" id="A0A371EZF0"/>
<dbReference type="Proteomes" id="UP000257109">
    <property type="component" value="Unassembled WGS sequence"/>
</dbReference>
<proteinExistence type="predicted"/>
<feature type="non-terminal residue" evidence="3">
    <location>
        <position position="1"/>
    </location>
</feature>
<keyword evidence="4" id="KW-1185">Reference proteome</keyword>
<evidence type="ECO:0000259" key="2">
    <source>
        <dbReference type="Pfam" id="PF25597"/>
    </source>
</evidence>
<feature type="region of interest" description="Disordered" evidence="1">
    <location>
        <begin position="101"/>
        <end position="124"/>
    </location>
</feature>
<dbReference type="STRING" id="157652.A0A371EZF0"/>
<evidence type="ECO:0000313" key="3">
    <source>
        <dbReference type="EMBL" id="RDX71323.1"/>
    </source>
</evidence>
<reference evidence="3" key="1">
    <citation type="submission" date="2018-05" db="EMBL/GenBank/DDBJ databases">
        <title>Draft genome of Mucuna pruriens seed.</title>
        <authorList>
            <person name="Nnadi N.E."/>
            <person name="Vos R."/>
            <person name="Hasami M.H."/>
            <person name="Devisetty U.K."/>
            <person name="Aguiy J.C."/>
        </authorList>
    </citation>
    <scope>NUCLEOTIDE SEQUENCE [LARGE SCALE GENOMIC DNA]</scope>
    <source>
        <strain evidence="3">JCA_2017</strain>
    </source>
</reference>
<dbReference type="InterPro" id="IPR057670">
    <property type="entry name" value="SH3_retrovirus"/>
</dbReference>
<dbReference type="InterPro" id="IPR039537">
    <property type="entry name" value="Retrotran_Ty1/copia-like"/>
</dbReference>
<gene>
    <name evidence="3" type="ORF">CR513_49344</name>
</gene>
<dbReference type="Pfam" id="PF25597">
    <property type="entry name" value="SH3_retrovirus"/>
    <property type="match status" value="1"/>
</dbReference>
<accession>A0A371EZF0</accession>
<sequence>MLFEARLPKHFWDKVLYTIVHVINLNPTVALNTEVLDKIWFSKDVKYDHLRVFGCKVCTHVQKDERSKLDMKTRQCIFTGYGQDEYDGFNVLLDDDTKEEQEMLQDENLGDAPKPPPVQLGRSNRERQSFTRYISNEYVTLANGEEPKCYQEAMESEERQKWLDAMQDEINSLHDNHTYDLVKLSNGKKMSSIRIVLSLAATFDLEVK</sequence>
<dbReference type="PANTHER" id="PTHR42648:SF28">
    <property type="entry name" value="TRANSPOSON-ENCODED PROTEIN WITH RIBONUCLEASE H-LIKE AND RETROVIRUS ZINC FINGER-LIKE DOMAINS"/>
    <property type="match status" value="1"/>
</dbReference>
<dbReference type="OrthoDB" id="1166717at2759"/>
<feature type="domain" description="Retroviral polymerase SH3-like" evidence="2">
    <location>
        <begin position="55"/>
        <end position="90"/>
    </location>
</feature>
<comment type="caution">
    <text evidence="3">The sequence shown here is derived from an EMBL/GenBank/DDBJ whole genome shotgun (WGS) entry which is preliminary data.</text>
</comment>
<name>A0A371EZF0_MUCPR</name>
<organism evidence="3 4">
    <name type="scientific">Mucuna pruriens</name>
    <name type="common">Velvet bean</name>
    <name type="synonym">Dolichos pruriens</name>
    <dbReference type="NCBI Taxonomy" id="157652"/>
    <lineage>
        <taxon>Eukaryota</taxon>
        <taxon>Viridiplantae</taxon>
        <taxon>Streptophyta</taxon>
        <taxon>Embryophyta</taxon>
        <taxon>Tracheophyta</taxon>
        <taxon>Spermatophyta</taxon>
        <taxon>Magnoliopsida</taxon>
        <taxon>eudicotyledons</taxon>
        <taxon>Gunneridae</taxon>
        <taxon>Pentapetalae</taxon>
        <taxon>rosids</taxon>
        <taxon>fabids</taxon>
        <taxon>Fabales</taxon>
        <taxon>Fabaceae</taxon>
        <taxon>Papilionoideae</taxon>
        <taxon>50 kb inversion clade</taxon>
        <taxon>NPAAA clade</taxon>
        <taxon>indigoferoid/millettioid clade</taxon>
        <taxon>Phaseoleae</taxon>
        <taxon>Mucuna</taxon>
    </lineage>
</organism>
<dbReference type="PANTHER" id="PTHR42648">
    <property type="entry name" value="TRANSPOSASE, PUTATIVE-RELATED"/>
    <property type="match status" value="1"/>
</dbReference>
<evidence type="ECO:0000313" key="4">
    <source>
        <dbReference type="Proteomes" id="UP000257109"/>
    </source>
</evidence>